<keyword evidence="1" id="KW-0732">Signal</keyword>
<gene>
    <name evidence="3" type="ORF">PAND9192_01729</name>
</gene>
<dbReference type="AlphaFoldDB" id="A0A1Y6MIP2"/>
<dbReference type="Proteomes" id="UP000195719">
    <property type="component" value="Unassembled WGS sequence"/>
</dbReference>
<dbReference type="InterPro" id="IPR002491">
    <property type="entry name" value="ABC_transptr_periplasmic_BD"/>
</dbReference>
<proteinExistence type="predicted"/>
<reference evidence="4" key="1">
    <citation type="submission" date="2017-06" db="EMBL/GenBank/DDBJ databases">
        <authorList>
            <person name="Rodrigo-Torres L."/>
            <person name="Arahal R.D."/>
            <person name="Lucena T."/>
        </authorList>
    </citation>
    <scope>NUCLEOTIDE SEQUENCE [LARGE SCALE GENOMIC DNA]</scope>
    <source>
        <strain evidence="4">CECT 9192</strain>
    </source>
</reference>
<evidence type="ECO:0000313" key="3">
    <source>
        <dbReference type="EMBL" id="SMY35061.1"/>
    </source>
</evidence>
<dbReference type="InterPro" id="IPR050902">
    <property type="entry name" value="ABC_Transporter_SBP"/>
</dbReference>
<evidence type="ECO:0000256" key="1">
    <source>
        <dbReference type="SAM" id="SignalP"/>
    </source>
</evidence>
<organism evidence="3 4">
    <name type="scientific">Photobacterium andalusiense</name>
    <dbReference type="NCBI Taxonomy" id="2204296"/>
    <lineage>
        <taxon>Bacteria</taxon>
        <taxon>Pseudomonadati</taxon>
        <taxon>Pseudomonadota</taxon>
        <taxon>Gammaproteobacteria</taxon>
        <taxon>Vibrionales</taxon>
        <taxon>Vibrionaceae</taxon>
        <taxon>Photobacterium</taxon>
    </lineage>
</organism>
<feature type="signal peptide" evidence="1">
    <location>
        <begin position="1"/>
        <end position="26"/>
    </location>
</feature>
<protein>
    <submittedName>
        <fullName evidence="3">Periplasmic binding protein</fullName>
    </submittedName>
</protein>
<dbReference type="SUPFAM" id="SSF53807">
    <property type="entry name" value="Helical backbone' metal receptor"/>
    <property type="match status" value="1"/>
</dbReference>
<feature type="domain" description="Fe/B12 periplasmic-binding" evidence="2">
    <location>
        <begin position="48"/>
        <end position="356"/>
    </location>
</feature>
<evidence type="ECO:0000259" key="2">
    <source>
        <dbReference type="PROSITE" id="PS50983"/>
    </source>
</evidence>
<dbReference type="EMBL" id="FYAJ01000002">
    <property type="protein sequence ID" value="SMY35061.1"/>
    <property type="molecule type" value="Genomic_DNA"/>
</dbReference>
<keyword evidence="4" id="KW-1185">Reference proteome</keyword>
<dbReference type="Pfam" id="PF01497">
    <property type="entry name" value="Peripla_BP_2"/>
    <property type="match status" value="1"/>
</dbReference>
<accession>A0A1Y6MIP2</accession>
<dbReference type="PROSITE" id="PS50983">
    <property type="entry name" value="FE_B12_PBP"/>
    <property type="match status" value="1"/>
</dbReference>
<feature type="chain" id="PRO_5012915735" evidence="1">
    <location>
        <begin position="27"/>
        <end position="387"/>
    </location>
</feature>
<name>A0A1Y6MIP2_9GAMM</name>
<dbReference type="PANTHER" id="PTHR30535:SF34">
    <property type="entry name" value="MOLYBDATE-BINDING PROTEIN MOLA"/>
    <property type="match status" value="1"/>
</dbReference>
<dbReference type="PANTHER" id="PTHR30535">
    <property type="entry name" value="VITAMIN B12-BINDING PROTEIN"/>
    <property type="match status" value="1"/>
</dbReference>
<sequence length="387" mass="43119">MGIIVKTKLKILTFCAATLCPLTSFAATYPVTVTDVAGRTITFDHQPQNIALSTSRIFPLLEIIYQQDAAKHLVAARDDMQFSAPSMYANYVKHYPSLQHVPKIGLIKSGEFDAERFINLKPKPDLFIVDLSNIKLAQDNGLLKKLTAAGIKVIAVDFRENPIKNTVKSVETVAKAVGREAQGQAFAHYYLDHVNALEQTLAQHSTLLPKRVFIERAAGYSDSCCRTFAGGNMGAYIPFLKAINIADKPLKGAITGQMSPETVITARPDVYIMQTTGWINDKGQPTHGIPLGYNPNSAAIKTATKALMDRDWLQAVSAYQTKNVYSIYMPFYNSPYNLVAMEYFAKWIHPNVFKDLHPQQTFEEMNKQFGHRIVSGDFGQNNFKAMQ</sequence>
<evidence type="ECO:0000313" key="4">
    <source>
        <dbReference type="Proteomes" id="UP000195719"/>
    </source>
</evidence>
<dbReference type="Gene3D" id="3.40.50.1980">
    <property type="entry name" value="Nitrogenase molybdenum iron protein domain"/>
    <property type="match status" value="2"/>
</dbReference>